<dbReference type="Proteomes" id="UP001140817">
    <property type="component" value="Unassembled WGS sequence"/>
</dbReference>
<dbReference type="GO" id="GO:0016832">
    <property type="term" value="F:aldehyde-lyase activity"/>
    <property type="evidence" value="ECO:0007669"/>
    <property type="project" value="InterPro"/>
</dbReference>
<feature type="binding site" evidence="2">
    <location>
        <position position="179"/>
    </location>
    <ligand>
        <name>dihydroxyacetone phosphate</name>
        <dbReference type="ChEBI" id="CHEBI:57642"/>
    </ligand>
</feature>
<evidence type="ECO:0000313" key="5">
    <source>
        <dbReference type="Proteomes" id="UP001140817"/>
    </source>
</evidence>
<dbReference type="Pfam" id="PF01116">
    <property type="entry name" value="F_bP_aldolase"/>
    <property type="match status" value="1"/>
</dbReference>
<accession>A0A9X2MC81</accession>
<dbReference type="RefSeq" id="WP_074079971.1">
    <property type="nucleotide sequence ID" value="NZ_JANKBY010000110.1"/>
</dbReference>
<dbReference type="SUPFAM" id="SSF51569">
    <property type="entry name" value="Aldolase"/>
    <property type="match status" value="1"/>
</dbReference>
<evidence type="ECO:0000256" key="2">
    <source>
        <dbReference type="PIRSR" id="PIRSR001359-2"/>
    </source>
</evidence>
<dbReference type="NCBIfam" id="NF005288">
    <property type="entry name" value="PRK06806.1"/>
    <property type="match status" value="1"/>
</dbReference>
<proteinExistence type="predicted"/>
<evidence type="ECO:0000256" key="3">
    <source>
        <dbReference type="PIRSR" id="PIRSR001359-3"/>
    </source>
</evidence>
<feature type="binding site" evidence="2">
    <location>
        <begin position="207"/>
        <end position="209"/>
    </location>
    <ligand>
        <name>dihydroxyacetone phosphate</name>
        <dbReference type="ChEBI" id="CHEBI:57642"/>
    </ligand>
</feature>
<comment type="cofactor">
    <cofactor evidence="3">
        <name>Zn(2+)</name>
        <dbReference type="ChEBI" id="CHEBI:29105"/>
    </cofactor>
    <text evidence="3">Binds 2 Zn(2+) ions per subunit. One is catalytic and the other provides a structural contribution.</text>
</comment>
<comment type="caution">
    <text evidence="4">The sequence shown here is derived from an EMBL/GenBank/DDBJ whole genome shotgun (WGS) entry which is preliminary data.</text>
</comment>
<feature type="binding site" evidence="3">
    <location>
        <position position="83"/>
    </location>
    <ligand>
        <name>Zn(2+)</name>
        <dbReference type="ChEBI" id="CHEBI:29105"/>
        <label>1</label>
        <note>catalytic</note>
    </ligand>
</feature>
<feature type="binding site" evidence="2">
    <location>
        <begin position="228"/>
        <end position="231"/>
    </location>
    <ligand>
        <name>dihydroxyacetone phosphate</name>
        <dbReference type="ChEBI" id="CHEBI:57642"/>
    </ligand>
</feature>
<protein>
    <submittedName>
        <fullName evidence="4">Class II aldolase</fullName>
    </submittedName>
</protein>
<name>A0A9X2MC81_9FIRM</name>
<dbReference type="PROSITE" id="PS00806">
    <property type="entry name" value="ALDOLASE_CLASS_II_2"/>
    <property type="match status" value="1"/>
</dbReference>
<dbReference type="GO" id="GO:0008270">
    <property type="term" value="F:zinc ion binding"/>
    <property type="evidence" value="ECO:0007669"/>
    <property type="project" value="InterPro"/>
</dbReference>
<dbReference type="AlphaFoldDB" id="A0A9X2MC81"/>
<dbReference type="GO" id="GO:0005975">
    <property type="term" value="P:carbohydrate metabolic process"/>
    <property type="evidence" value="ECO:0007669"/>
    <property type="project" value="InterPro"/>
</dbReference>
<dbReference type="PIRSF" id="PIRSF001359">
    <property type="entry name" value="F_bP_aldolase_II"/>
    <property type="match status" value="1"/>
</dbReference>
<dbReference type="CDD" id="cd00947">
    <property type="entry name" value="TBP_aldolase_IIB"/>
    <property type="match status" value="1"/>
</dbReference>
<keyword evidence="3" id="KW-0862">Zinc</keyword>
<dbReference type="InterPro" id="IPR000771">
    <property type="entry name" value="FBA_II"/>
</dbReference>
<evidence type="ECO:0000256" key="1">
    <source>
        <dbReference type="PIRSR" id="PIRSR001359-1"/>
    </source>
</evidence>
<sequence>MALANMIDILKKADEGNYAVGAFNVANMEMIMGAIKAAEDLSSPIIIQVAEGRLEYSPLDLIGPMMIAAAKKAKVDVVVNLDHGSKMENIKKALELGFTSVMIDGSKLPLEKNIELTKNVIEEANKYGVPVEAEVGRVGGSEDSSKAVSILYTDIEDAKKFVKETNVSTLAVAIGNAHGIYQGEPNLNFEVLENINEEIEIPLVLHGGSGITEEDFRKCARTGIRKINIATSTFNSVNNEAKNLYKEDIDTNYFKLNSAQIKGAYDNVYKYIKIFGSENKA</sequence>
<feature type="binding site" evidence="3">
    <location>
        <position position="206"/>
    </location>
    <ligand>
        <name>Zn(2+)</name>
        <dbReference type="ChEBI" id="CHEBI:29105"/>
        <label>1</label>
        <note>catalytic</note>
    </ligand>
</feature>
<evidence type="ECO:0000313" key="4">
    <source>
        <dbReference type="EMBL" id="MCR1823137.1"/>
    </source>
</evidence>
<dbReference type="PANTHER" id="PTHR30304:SF0">
    <property type="entry name" value="D-TAGATOSE-1,6-BISPHOSPHATE ALDOLASE SUBUNIT GATY-RELATED"/>
    <property type="match status" value="1"/>
</dbReference>
<keyword evidence="3" id="KW-0479">Metal-binding</keyword>
<dbReference type="NCBIfam" id="TIGR00167">
    <property type="entry name" value="cbbA"/>
    <property type="match status" value="1"/>
</dbReference>
<dbReference type="Gene3D" id="3.20.20.70">
    <property type="entry name" value="Aldolase class I"/>
    <property type="match status" value="1"/>
</dbReference>
<keyword evidence="5" id="KW-1185">Reference proteome</keyword>
<gene>
    <name evidence="4" type="ORF">NSA58_10095</name>
</gene>
<feature type="binding site" evidence="3">
    <location>
        <position position="178"/>
    </location>
    <ligand>
        <name>Zn(2+)</name>
        <dbReference type="ChEBI" id="CHEBI:29105"/>
        <label>1</label>
        <note>catalytic</note>
    </ligand>
</feature>
<feature type="binding site" evidence="3">
    <location>
        <position position="104"/>
    </location>
    <ligand>
        <name>Zn(2+)</name>
        <dbReference type="ChEBI" id="CHEBI:29105"/>
        <label>2</label>
    </ligand>
</feature>
<dbReference type="EMBL" id="JANKBY010000110">
    <property type="protein sequence ID" value="MCR1823137.1"/>
    <property type="molecule type" value="Genomic_DNA"/>
</dbReference>
<reference evidence="4" key="1">
    <citation type="submission" date="2022-07" db="EMBL/GenBank/DDBJ databases">
        <title>Enhanced cultured diversity of the mouse gut microbiota enables custom-made synthetic communities.</title>
        <authorList>
            <person name="Afrizal A."/>
        </authorList>
    </citation>
    <scope>NUCLEOTIDE SEQUENCE</scope>
    <source>
        <strain evidence="4">DSM 29186</strain>
    </source>
</reference>
<feature type="binding site" evidence="3">
    <location>
        <position position="134"/>
    </location>
    <ligand>
        <name>Zn(2+)</name>
        <dbReference type="ChEBI" id="CHEBI:29105"/>
        <label>2</label>
    </ligand>
</feature>
<dbReference type="InterPro" id="IPR013785">
    <property type="entry name" value="Aldolase_TIM"/>
</dbReference>
<feature type="active site" description="Proton donor" evidence="1">
    <location>
        <position position="82"/>
    </location>
</feature>
<organism evidence="4 5">
    <name type="scientific">Terrisporobacter muris</name>
    <dbReference type="NCBI Taxonomy" id="2963284"/>
    <lineage>
        <taxon>Bacteria</taxon>
        <taxon>Bacillati</taxon>
        <taxon>Bacillota</taxon>
        <taxon>Clostridia</taxon>
        <taxon>Peptostreptococcales</taxon>
        <taxon>Peptostreptococcaceae</taxon>
        <taxon>Terrisporobacter</taxon>
    </lineage>
</organism>
<dbReference type="InterPro" id="IPR050246">
    <property type="entry name" value="Class_II_FBP_aldolase"/>
</dbReference>
<dbReference type="PANTHER" id="PTHR30304">
    <property type="entry name" value="D-TAGATOSE-1,6-BISPHOSPHATE ALDOLASE"/>
    <property type="match status" value="1"/>
</dbReference>